<protein>
    <recommendedName>
        <fullName evidence="1">DUF7845 domain-containing protein</fullName>
    </recommendedName>
</protein>
<proteinExistence type="predicted"/>
<dbReference type="RefSeq" id="WP_124178447.1">
    <property type="nucleotide sequence ID" value="NZ_REFY01000003.1"/>
</dbReference>
<gene>
    <name evidence="2" type="ORF">EA462_10220</name>
</gene>
<evidence type="ECO:0000259" key="1">
    <source>
        <dbReference type="Pfam" id="PF25227"/>
    </source>
</evidence>
<feature type="domain" description="DUF7845" evidence="1">
    <location>
        <begin position="7"/>
        <end position="93"/>
    </location>
</feature>
<evidence type="ECO:0000313" key="2">
    <source>
        <dbReference type="EMBL" id="RQG90340.1"/>
    </source>
</evidence>
<dbReference type="Proteomes" id="UP000273828">
    <property type="component" value="Unassembled WGS sequence"/>
</dbReference>
<reference evidence="2 3" key="1">
    <citation type="submission" date="2018-10" db="EMBL/GenBank/DDBJ databases">
        <title>Natrarchaeobius chitinivorans gen. nov., sp. nov., and Natrarchaeobius haloalkaliphilus sp. nov., alkaliphilic, chitin-utilizing haloarchaea from hypersaline alkaline lakes.</title>
        <authorList>
            <person name="Sorokin D.Y."/>
            <person name="Elcheninov A.G."/>
            <person name="Kostrikina N.A."/>
            <person name="Bale N.J."/>
            <person name="Sinninghe Damste J.S."/>
            <person name="Khijniak T.V."/>
            <person name="Kublanov I.V."/>
            <person name="Toshchakov S.V."/>
        </authorList>
    </citation>
    <scope>NUCLEOTIDE SEQUENCE [LARGE SCALE GENOMIC DNA]</scope>
    <source>
        <strain evidence="2 3">AArcht-Sl</strain>
    </source>
</reference>
<comment type="caution">
    <text evidence="2">The sequence shown here is derived from an EMBL/GenBank/DDBJ whole genome shotgun (WGS) entry which is preliminary data.</text>
</comment>
<accession>A0A3N6M399</accession>
<dbReference type="InterPro" id="IPR057167">
    <property type="entry name" value="DUF7845"/>
</dbReference>
<dbReference type="EMBL" id="REFY01000003">
    <property type="protein sequence ID" value="RQG90340.1"/>
    <property type="molecule type" value="Genomic_DNA"/>
</dbReference>
<organism evidence="2 3">
    <name type="scientific">Natrarchaeobius halalkaliphilus</name>
    <dbReference type="NCBI Taxonomy" id="1679091"/>
    <lineage>
        <taxon>Archaea</taxon>
        <taxon>Methanobacteriati</taxon>
        <taxon>Methanobacteriota</taxon>
        <taxon>Stenosarchaea group</taxon>
        <taxon>Halobacteria</taxon>
        <taxon>Halobacteriales</taxon>
        <taxon>Natrialbaceae</taxon>
        <taxon>Natrarchaeobius</taxon>
    </lineage>
</organism>
<dbReference type="AlphaFoldDB" id="A0A3N6M399"/>
<dbReference type="Pfam" id="PF25227">
    <property type="entry name" value="DUF7845"/>
    <property type="match status" value="1"/>
</dbReference>
<evidence type="ECO:0000313" key="3">
    <source>
        <dbReference type="Proteomes" id="UP000273828"/>
    </source>
</evidence>
<name>A0A3N6M399_9EURY</name>
<keyword evidence="3" id="KW-1185">Reference proteome</keyword>
<sequence length="129" mass="15153">MSARKFLRFQCHEFDAHFHLVREALKPYYALTDVRKNHDWATNGKPTGTFESGGETWRVCLDYDEQPILPWSDPSYRLETAYLYRIYFVCEDVDTLVRAARRVLERNDLTRAVTFGVETSVNVIRKGDE</sequence>